<comment type="caution">
    <text evidence="2">The sequence shown here is derived from an EMBL/GenBank/DDBJ whole genome shotgun (WGS) entry which is preliminary data.</text>
</comment>
<dbReference type="InterPro" id="IPR000415">
    <property type="entry name" value="Nitroreductase-like"/>
</dbReference>
<dbReference type="Gene3D" id="3.40.109.10">
    <property type="entry name" value="NADH Oxidase"/>
    <property type="match status" value="1"/>
</dbReference>
<name>A0ABS3VXF3_MICEH</name>
<feature type="compositionally biased region" description="Low complexity" evidence="1">
    <location>
        <begin position="212"/>
        <end position="223"/>
    </location>
</feature>
<evidence type="ECO:0000256" key="1">
    <source>
        <dbReference type="SAM" id="MobiDB-lite"/>
    </source>
</evidence>
<evidence type="ECO:0000313" key="2">
    <source>
        <dbReference type="EMBL" id="MBO4209219.1"/>
    </source>
</evidence>
<sequence length="330" mass="35024">MGHDGRKRKVVTMSQEKPETDRTLTTALAEAATTAGYAPSLHNTQPWLWRVLPDRLELRAVRERQLPATDPDGRLLVLSCGAALHHARVALAAEGWRVAVERLPEPGDGDLLARLTASRADGADPGAMRLVQCMQVRHTDRRPVGEERVGAGALDEIGGAAAAEGARLQVLDADQVLELAAAASHAANVEAGEPQLREELLYWTSRAEGTGLPPEVLPEQQPQTTVPGRDFGRPGTLPVGPGHDRAAVYGLLSGDEDEPESWLRAGEALSAAWLAATRLGVSVVPLSGVVEVPGTRQTLRGLLAGMGFPYLVLRLGVADPAHAGPPHTPR</sequence>
<reference evidence="2 3" key="1">
    <citation type="submission" date="2019-12" db="EMBL/GenBank/DDBJ databases">
        <title>Whole genome sequencing of endophytic Actinobacterium Micromonospora sp. MPMI6T.</title>
        <authorList>
            <person name="Evv R."/>
            <person name="Podile A.R."/>
        </authorList>
    </citation>
    <scope>NUCLEOTIDE SEQUENCE [LARGE SCALE GENOMIC DNA]</scope>
    <source>
        <strain evidence="2 3">MPMI6</strain>
    </source>
</reference>
<dbReference type="EMBL" id="WVUH01000276">
    <property type="protein sequence ID" value="MBO4209219.1"/>
    <property type="molecule type" value="Genomic_DNA"/>
</dbReference>
<dbReference type="NCBIfam" id="NF047509">
    <property type="entry name" value="Rv3131_FMN_oxido"/>
    <property type="match status" value="1"/>
</dbReference>
<gene>
    <name evidence="2" type="ORF">GSF22_24955</name>
</gene>
<feature type="region of interest" description="Disordered" evidence="1">
    <location>
        <begin position="211"/>
        <end position="239"/>
    </location>
</feature>
<keyword evidence="3" id="KW-1185">Reference proteome</keyword>
<feature type="non-terminal residue" evidence="2">
    <location>
        <position position="330"/>
    </location>
</feature>
<organism evidence="2 3">
    <name type="scientific">Micromonospora echinofusca</name>
    <dbReference type="NCBI Taxonomy" id="47858"/>
    <lineage>
        <taxon>Bacteria</taxon>
        <taxon>Bacillati</taxon>
        <taxon>Actinomycetota</taxon>
        <taxon>Actinomycetes</taxon>
        <taxon>Micromonosporales</taxon>
        <taxon>Micromonosporaceae</taxon>
        <taxon>Micromonospora</taxon>
    </lineage>
</organism>
<evidence type="ECO:0000313" key="3">
    <source>
        <dbReference type="Proteomes" id="UP000823521"/>
    </source>
</evidence>
<accession>A0ABS3VXF3</accession>
<dbReference type="SUPFAM" id="SSF55469">
    <property type="entry name" value="FMN-dependent nitroreductase-like"/>
    <property type="match status" value="2"/>
</dbReference>
<proteinExistence type="predicted"/>
<dbReference type="Proteomes" id="UP000823521">
    <property type="component" value="Unassembled WGS sequence"/>
</dbReference>
<protein>
    <submittedName>
        <fullName evidence="2">Nitroreductase</fullName>
    </submittedName>
</protein>